<accession>A0A1X7FAZ1</accession>
<evidence type="ECO:0000313" key="9">
    <source>
        <dbReference type="EMBL" id="SMF48918.1"/>
    </source>
</evidence>
<dbReference type="SUPFAM" id="SSF54001">
    <property type="entry name" value="Cysteine proteinases"/>
    <property type="match status" value="1"/>
</dbReference>
<dbReference type="RefSeq" id="WP_085228451.1">
    <property type="nucleotide sequence ID" value="NZ_BSQD01000010.1"/>
</dbReference>
<sequence length="348" mass="39117">MGHVPPQRRPAGTIRTAEFDHAPLALPEYASDTSLDSLRSLRGNTPRAYPPHLALRSDETMEAAGPSSQPGPSALEGRRDDPSEQGCLPTRPALDRPLTSEGLPNQESPFTPRMVFDSLSHVFVRPLIGRVRRSVRDYGQVTFKFSQTKGGFHRQIMKHRDTSGGTCAALAAHWIRARAQNGDLFERLYTDRQKRQLRIDELHSIKQLTINGRDDDGDEQNIRNLGWLSKHSMKWNLKASQSMIARQPTELIGAILDTGAKARCYKLVPIEGPLFAHTFAAEVTRDGGIVFFDPNFGEFDFSDRNAFAEWFEKAFWIRSGYHWGTFGLSQRYIVFDLYDGTTPSGNPT</sequence>
<dbReference type="GO" id="GO:0004197">
    <property type="term" value="F:cysteine-type endopeptidase activity"/>
    <property type="evidence" value="ECO:0007669"/>
    <property type="project" value="InterPro"/>
</dbReference>
<dbReference type="InterPro" id="IPR006473">
    <property type="entry name" value="Peptidase_C58_Yopt"/>
</dbReference>
<dbReference type="InterPro" id="IPR038765">
    <property type="entry name" value="Papain-like_cys_pep_sf"/>
</dbReference>
<organism evidence="9 10">
    <name type="scientific">Trinickia caryophylli</name>
    <name type="common">Paraburkholderia caryophylli</name>
    <dbReference type="NCBI Taxonomy" id="28094"/>
    <lineage>
        <taxon>Bacteria</taxon>
        <taxon>Pseudomonadati</taxon>
        <taxon>Pseudomonadota</taxon>
        <taxon>Betaproteobacteria</taxon>
        <taxon>Burkholderiales</taxon>
        <taxon>Burkholderiaceae</taxon>
        <taxon>Trinickia</taxon>
    </lineage>
</organism>
<dbReference type="GO" id="GO:0005576">
    <property type="term" value="C:extracellular region"/>
    <property type="evidence" value="ECO:0007669"/>
    <property type="project" value="UniProtKB-SubCell"/>
</dbReference>
<dbReference type="OrthoDB" id="6852685at2"/>
<evidence type="ECO:0000256" key="1">
    <source>
        <dbReference type="ARBA" id="ARBA00004613"/>
    </source>
</evidence>
<dbReference type="GeneID" id="95550272"/>
<dbReference type="NCBIfam" id="TIGR01586">
    <property type="entry name" value="yopT_cys_prot"/>
    <property type="match status" value="1"/>
</dbReference>
<dbReference type="PRINTS" id="PR01376">
    <property type="entry name" value="BACSURFANTGN"/>
</dbReference>
<evidence type="ECO:0000256" key="2">
    <source>
        <dbReference type="ARBA" id="ARBA00022525"/>
    </source>
</evidence>
<gene>
    <name evidence="9" type="ORF">SAMN06295900_108107</name>
</gene>
<keyword evidence="4" id="KW-0378">Hydrolase</keyword>
<keyword evidence="2" id="KW-0964">Secreted</keyword>
<protein>
    <submittedName>
        <fullName evidence="9">YopT-like peptidase. Cysteine peptidase. MEROPS family C58</fullName>
    </submittedName>
</protein>
<evidence type="ECO:0000256" key="4">
    <source>
        <dbReference type="ARBA" id="ARBA00022801"/>
    </source>
</evidence>
<feature type="region of interest" description="Disordered" evidence="7">
    <location>
        <begin position="37"/>
        <end position="111"/>
    </location>
</feature>
<keyword evidence="3" id="KW-0645">Protease</keyword>
<dbReference type="AlphaFoldDB" id="A0A1X7FAZ1"/>
<comment type="subcellular location">
    <subcellularLocation>
        <location evidence="1">Secreted</location>
    </subcellularLocation>
</comment>
<dbReference type="InterPro" id="IPR003951">
    <property type="entry name" value="Peptidase_C58"/>
</dbReference>
<evidence type="ECO:0000313" key="10">
    <source>
        <dbReference type="Proteomes" id="UP000192911"/>
    </source>
</evidence>
<keyword evidence="5" id="KW-0788">Thiol protease</keyword>
<evidence type="ECO:0000256" key="5">
    <source>
        <dbReference type="ARBA" id="ARBA00022807"/>
    </source>
</evidence>
<name>A0A1X7FAZ1_TRICW</name>
<reference evidence="10" key="1">
    <citation type="submission" date="2017-04" db="EMBL/GenBank/DDBJ databases">
        <authorList>
            <person name="Varghese N."/>
            <person name="Submissions S."/>
        </authorList>
    </citation>
    <scope>NUCLEOTIDE SEQUENCE [LARGE SCALE GENOMIC DNA]</scope>
    <source>
        <strain evidence="10">Ballard 720</strain>
    </source>
</reference>
<keyword evidence="10" id="KW-1185">Reference proteome</keyword>
<dbReference type="Proteomes" id="UP000192911">
    <property type="component" value="Unassembled WGS sequence"/>
</dbReference>
<dbReference type="EMBL" id="FXAH01000008">
    <property type="protein sequence ID" value="SMF48918.1"/>
    <property type="molecule type" value="Genomic_DNA"/>
</dbReference>
<dbReference type="CDD" id="cd20498">
    <property type="entry name" value="C58_YopT"/>
    <property type="match status" value="1"/>
</dbReference>
<evidence type="ECO:0000256" key="6">
    <source>
        <dbReference type="ARBA" id="ARBA00023026"/>
    </source>
</evidence>
<keyword evidence="6" id="KW-0843">Virulence</keyword>
<dbReference type="Gene3D" id="3.90.70.20">
    <property type="match status" value="1"/>
</dbReference>
<evidence type="ECO:0000256" key="7">
    <source>
        <dbReference type="SAM" id="MobiDB-lite"/>
    </source>
</evidence>
<evidence type="ECO:0000256" key="3">
    <source>
        <dbReference type="ARBA" id="ARBA00022670"/>
    </source>
</evidence>
<evidence type="ECO:0000259" key="8">
    <source>
        <dbReference type="Pfam" id="PF03543"/>
    </source>
</evidence>
<dbReference type="STRING" id="28094.SAMN06295900_108107"/>
<dbReference type="Pfam" id="PF03543">
    <property type="entry name" value="Peptidase_C58"/>
    <property type="match status" value="1"/>
</dbReference>
<dbReference type="GO" id="GO:0006508">
    <property type="term" value="P:proteolysis"/>
    <property type="evidence" value="ECO:0007669"/>
    <property type="project" value="UniProtKB-KW"/>
</dbReference>
<proteinExistence type="predicted"/>
<feature type="domain" description="Peptidase C58 YopT-type" evidence="8">
    <location>
        <begin position="134"/>
        <end position="323"/>
    </location>
</feature>